<dbReference type="Ensembl" id="ENSACCT00020021029.1">
    <property type="protein sequence ID" value="ENSACCP00020020153.1"/>
    <property type="gene ID" value="ENSACCG00020013856.1"/>
</dbReference>
<evidence type="ECO:0000256" key="2">
    <source>
        <dbReference type="ARBA" id="ARBA00022630"/>
    </source>
</evidence>
<evidence type="ECO:0000256" key="3">
    <source>
        <dbReference type="ARBA" id="ARBA00022827"/>
    </source>
</evidence>
<dbReference type="InParanoid" id="A0A663F7S0"/>
<dbReference type="GeneTree" id="ENSGT00390000001979"/>
<feature type="domain" description="ERV/ALR sulfhydryl oxidase" evidence="8">
    <location>
        <begin position="83"/>
        <end position="229"/>
    </location>
</feature>
<reference evidence="9" key="2">
    <citation type="submission" date="2025-09" db="UniProtKB">
        <authorList>
            <consortium name="Ensembl"/>
        </authorList>
    </citation>
    <scope>IDENTIFICATION</scope>
</reference>
<dbReference type="GO" id="GO:0050660">
    <property type="term" value="F:flavin adenine dinucleotide binding"/>
    <property type="evidence" value="ECO:0007669"/>
    <property type="project" value="Ensembl"/>
</dbReference>
<dbReference type="AlphaFoldDB" id="A0A663F7S0"/>
<dbReference type="EC" id="1.8.3.2" evidence="6"/>
<keyword evidence="3 6" id="KW-0274">FAD</keyword>
<dbReference type="GeneID" id="115335934"/>
<keyword evidence="4 6" id="KW-0560">Oxidoreductase</keyword>
<comment type="catalytic activity">
    <reaction evidence="6">
        <text>2 R'C(R)SH + O2 = R'C(R)S-S(R)CR' + H2O2</text>
        <dbReference type="Rhea" id="RHEA:17357"/>
        <dbReference type="ChEBI" id="CHEBI:15379"/>
        <dbReference type="ChEBI" id="CHEBI:16240"/>
        <dbReference type="ChEBI" id="CHEBI:16520"/>
        <dbReference type="ChEBI" id="CHEBI:17412"/>
        <dbReference type="EC" id="1.8.3.2"/>
    </reaction>
</comment>
<organism evidence="9 10">
    <name type="scientific">Aquila chrysaetos chrysaetos</name>
    <dbReference type="NCBI Taxonomy" id="223781"/>
    <lineage>
        <taxon>Eukaryota</taxon>
        <taxon>Metazoa</taxon>
        <taxon>Chordata</taxon>
        <taxon>Craniata</taxon>
        <taxon>Vertebrata</taxon>
        <taxon>Euteleostomi</taxon>
        <taxon>Archelosauria</taxon>
        <taxon>Archosauria</taxon>
        <taxon>Dinosauria</taxon>
        <taxon>Saurischia</taxon>
        <taxon>Theropoda</taxon>
        <taxon>Coelurosauria</taxon>
        <taxon>Aves</taxon>
        <taxon>Neognathae</taxon>
        <taxon>Neoaves</taxon>
        <taxon>Telluraves</taxon>
        <taxon>Accipitrimorphae</taxon>
        <taxon>Accipitriformes</taxon>
        <taxon>Accipitridae</taxon>
        <taxon>Accipitrinae</taxon>
        <taxon>Aquila</taxon>
    </lineage>
</organism>
<dbReference type="Pfam" id="PF04777">
    <property type="entry name" value="Evr1_Alr"/>
    <property type="match status" value="1"/>
</dbReference>
<dbReference type="RefSeq" id="XP_040976279.1">
    <property type="nucleotide sequence ID" value="XM_041120345.1"/>
</dbReference>
<dbReference type="GO" id="GO:0016971">
    <property type="term" value="F:flavin-dependent sulfhydryl oxidase activity"/>
    <property type="evidence" value="ECO:0007669"/>
    <property type="project" value="InterPro"/>
</dbReference>
<feature type="region of interest" description="Disordered" evidence="7">
    <location>
        <begin position="1"/>
        <end position="86"/>
    </location>
</feature>
<dbReference type="SUPFAM" id="SSF69000">
    <property type="entry name" value="FAD-dependent thiol oxidase"/>
    <property type="match status" value="1"/>
</dbReference>
<dbReference type="GO" id="GO:0005739">
    <property type="term" value="C:mitochondrion"/>
    <property type="evidence" value="ECO:0007669"/>
    <property type="project" value="Ensembl"/>
</dbReference>
<protein>
    <recommendedName>
        <fullName evidence="6">Sulfhydryl oxidase</fullName>
        <ecNumber evidence="6">1.8.3.2</ecNumber>
    </recommendedName>
</protein>
<evidence type="ECO:0000313" key="10">
    <source>
        <dbReference type="Proteomes" id="UP000472275"/>
    </source>
</evidence>
<name>A0A663F7S0_AQUCH</name>
<dbReference type="GO" id="GO:0001889">
    <property type="term" value="P:liver development"/>
    <property type="evidence" value="ECO:0007669"/>
    <property type="project" value="TreeGrafter"/>
</dbReference>
<evidence type="ECO:0000256" key="5">
    <source>
        <dbReference type="ARBA" id="ARBA00023157"/>
    </source>
</evidence>
<dbReference type="GO" id="GO:0005829">
    <property type="term" value="C:cytosol"/>
    <property type="evidence" value="ECO:0007669"/>
    <property type="project" value="Ensembl"/>
</dbReference>
<dbReference type="PROSITE" id="PS51324">
    <property type="entry name" value="ERV_ALR"/>
    <property type="match status" value="1"/>
</dbReference>
<evidence type="ECO:0000256" key="4">
    <source>
        <dbReference type="ARBA" id="ARBA00023002"/>
    </source>
</evidence>
<dbReference type="OrthoDB" id="17199at2759"/>
<reference evidence="9" key="1">
    <citation type="submission" date="2025-08" db="UniProtKB">
        <authorList>
            <consortium name="Ensembl"/>
        </authorList>
    </citation>
    <scope>IDENTIFICATION</scope>
</reference>
<evidence type="ECO:0000256" key="6">
    <source>
        <dbReference type="RuleBase" id="RU371123"/>
    </source>
</evidence>
<evidence type="ECO:0000256" key="1">
    <source>
        <dbReference type="ARBA" id="ARBA00001974"/>
    </source>
</evidence>
<gene>
    <name evidence="9" type="primary">GFER</name>
</gene>
<keyword evidence="10" id="KW-1185">Reference proteome</keyword>
<comment type="cofactor">
    <cofactor evidence="1 6">
        <name>FAD</name>
        <dbReference type="ChEBI" id="CHEBI:57692"/>
    </cofactor>
</comment>
<dbReference type="GO" id="GO:0160203">
    <property type="term" value="P:mitochondrial disulfide relay system"/>
    <property type="evidence" value="ECO:0007669"/>
    <property type="project" value="Ensembl"/>
</dbReference>
<accession>A0A663F7S0</accession>
<keyword evidence="2 6" id="KW-0285">Flavoprotein</keyword>
<dbReference type="InterPro" id="IPR036774">
    <property type="entry name" value="ERV/ALR_sulphydryl_oxid_sf"/>
</dbReference>
<dbReference type="InterPro" id="IPR017905">
    <property type="entry name" value="ERV/ALR_sulphydryl_oxidase"/>
</dbReference>
<dbReference type="Gene3D" id="1.20.120.310">
    <property type="entry name" value="ERV/ALR sulfhydryl oxidase domain"/>
    <property type="match status" value="1"/>
</dbReference>
<evidence type="ECO:0000256" key="7">
    <source>
        <dbReference type="SAM" id="MobiDB-lite"/>
    </source>
</evidence>
<keyword evidence="5" id="KW-1015">Disulfide bond</keyword>
<proteinExistence type="predicted"/>
<evidence type="ECO:0000259" key="8">
    <source>
        <dbReference type="PROSITE" id="PS51324"/>
    </source>
</evidence>
<dbReference type="Proteomes" id="UP000472275">
    <property type="component" value="Chromosome 25"/>
</dbReference>
<sequence>MAAPSEGRPGRGASPFPGTESGSFAFPFAVPHGAAGSGAEEPSKKPCRACTDFKSWLREQRKRAAPGGGDTTVTEEKEPPPDCPLDSEQLGRNTWAFLHTMAAYYPDHPTGAQQKEMREFINLFSKFYPCEHCAEDLRERSCAASMASLRQFRDFLVQTGFARCCGIRLGLEIIWLSGGKCSSTPENPLYWQPQQWQQRPKWAVMFDKVFYSCCCHLVSRKFQLLFSGW</sequence>
<dbReference type="CTD" id="2671"/>
<dbReference type="PANTHER" id="PTHR12645:SF0">
    <property type="entry name" value="FAD-LINKED SULFHYDRYL OXIDASE ALR"/>
    <property type="match status" value="1"/>
</dbReference>
<evidence type="ECO:0000313" key="9">
    <source>
        <dbReference type="Ensembl" id="ENSACCP00020020153.1"/>
    </source>
</evidence>
<dbReference type="InterPro" id="IPR039799">
    <property type="entry name" value="ALR/ERV"/>
</dbReference>
<dbReference type="PANTHER" id="PTHR12645">
    <property type="entry name" value="ALR/ERV"/>
    <property type="match status" value="1"/>
</dbReference>